<organism evidence="3 4">
    <name type="scientific">Actinosynnema pretiosum subsp. pretiosum</name>
    <dbReference type="NCBI Taxonomy" id="103721"/>
    <lineage>
        <taxon>Bacteria</taxon>
        <taxon>Bacillati</taxon>
        <taxon>Actinomycetota</taxon>
        <taxon>Actinomycetes</taxon>
        <taxon>Pseudonocardiales</taxon>
        <taxon>Pseudonocardiaceae</taxon>
        <taxon>Actinosynnema</taxon>
    </lineage>
</organism>
<dbReference type="AlphaFoldDB" id="A0AA45LAP4"/>
<feature type="domain" description="DUF5753" evidence="2">
    <location>
        <begin position="188"/>
        <end position="288"/>
    </location>
</feature>
<evidence type="ECO:0000313" key="4">
    <source>
        <dbReference type="Proteomes" id="UP000677152"/>
    </source>
</evidence>
<proteinExistence type="predicted"/>
<evidence type="ECO:0000259" key="2">
    <source>
        <dbReference type="Pfam" id="PF19054"/>
    </source>
</evidence>
<evidence type="ECO:0000256" key="1">
    <source>
        <dbReference type="SAM" id="MobiDB-lite"/>
    </source>
</evidence>
<dbReference type="EMBL" id="CP073249">
    <property type="protein sequence ID" value="QUF06245.1"/>
    <property type="molecule type" value="Genomic_DNA"/>
</dbReference>
<name>A0AA45LAP4_9PSEU</name>
<sequence>MRSGDGVSPWPLWSPSKRIAVDVVDLVRLVGGSQRGDERRARSLICYEVLVVPEWLRTADYALAYGCDNGFGNGGQGNARDGRQGGAWNCGQGGTLDDGQDGARDGGQGGTLGGGQGGGQGGAAGGSSDESGPLGAGGSSDEGGPLGAGGSGGDVGPGPRSAGEGGAGADLLSGGVSSGDVEPGPSTPPPDSAFYLHEAVLHTPVGGPGAHARQLLALAASPWPVRVVPFGVGAHPALARPFVYLEFADAPPVAYSGGRVESAGPHREALAVLEELALGVDASRALLATWKTAVHGPLAGCGAACTSDTPDSH</sequence>
<feature type="region of interest" description="Disordered" evidence="1">
    <location>
        <begin position="78"/>
        <end position="192"/>
    </location>
</feature>
<dbReference type="Pfam" id="PF19054">
    <property type="entry name" value="DUF5753"/>
    <property type="match status" value="1"/>
</dbReference>
<evidence type="ECO:0000313" key="3">
    <source>
        <dbReference type="EMBL" id="QUF06245.1"/>
    </source>
</evidence>
<accession>A0AA45LAP4</accession>
<feature type="compositionally biased region" description="Gly residues" evidence="1">
    <location>
        <begin position="134"/>
        <end position="156"/>
    </location>
</feature>
<protein>
    <recommendedName>
        <fullName evidence="2">DUF5753 domain-containing protein</fullName>
    </recommendedName>
</protein>
<feature type="compositionally biased region" description="Gly residues" evidence="1">
    <location>
        <begin position="105"/>
        <end position="125"/>
    </location>
</feature>
<dbReference type="Proteomes" id="UP000677152">
    <property type="component" value="Chromosome"/>
</dbReference>
<gene>
    <name evidence="3" type="ORF">KCV87_09400</name>
</gene>
<reference evidence="3" key="1">
    <citation type="submission" date="2021-04" db="EMBL/GenBank/DDBJ databases">
        <title>Genomic sequence of Actinosynnema pretiosum subsp. pretiosum ATCC 31280 (C-14919).</title>
        <authorList>
            <person name="Bai L."/>
            <person name="Wang X."/>
            <person name="Xiao Y."/>
        </authorList>
    </citation>
    <scope>NUCLEOTIDE SEQUENCE</scope>
    <source>
        <strain evidence="3">ATCC 31280</strain>
    </source>
</reference>
<dbReference type="InterPro" id="IPR043917">
    <property type="entry name" value="DUF5753"/>
</dbReference>